<dbReference type="GeneID" id="96299766"/>
<dbReference type="AlphaFoldDB" id="A0A1I3US89"/>
<accession>A0A1I3US89</accession>
<organism evidence="1 2">
    <name type="scientific">Streptosporangium canum</name>
    <dbReference type="NCBI Taxonomy" id="324952"/>
    <lineage>
        <taxon>Bacteria</taxon>
        <taxon>Bacillati</taxon>
        <taxon>Actinomycetota</taxon>
        <taxon>Actinomycetes</taxon>
        <taxon>Streptosporangiales</taxon>
        <taxon>Streptosporangiaceae</taxon>
        <taxon>Streptosporangium</taxon>
    </lineage>
</organism>
<dbReference type="RefSeq" id="WP_143120992.1">
    <property type="nucleotide sequence ID" value="NZ_FOQY01000013.1"/>
</dbReference>
<evidence type="ECO:0000313" key="1">
    <source>
        <dbReference type="EMBL" id="SFJ84886.1"/>
    </source>
</evidence>
<dbReference type="Proteomes" id="UP000199111">
    <property type="component" value="Unassembled WGS sequence"/>
</dbReference>
<evidence type="ECO:0000313" key="2">
    <source>
        <dbReference type="Proteomes" id="UP000199111"/>
    </source>
</evidence>
<reference evidence="2" key="1">
    <citation type="submission" date="2016-10" db="EMBL/GenBank/DDBJ databases">
        <authorList>
            <person name="Varghese N."/>
            <person name="Submissions S."/>
        </authorList>
    </citation>
    <scope>NUCLEOTIDE SEQUENCE [LARGE SCALE GENOMIC DNA]</scope>
    <source>
        <strain evidence="2">CGMCC 4.2126</strain>
    </source>
</reference>
<proteinExistence type="predicted"/>
<keyword evidence="2" id="KW-1185">Reference proteome</keyword>
<dbReference type="EMBL" id="FOQY01000013">
    <property type="protein sequence ID" value="SFJ84886.1"/>
    <property type="molecule type" value="Genomic_DNA"/>
</dbReference>
<name>A0A1I3US89_9ACTN</name>
<protein>
    <recommendedName>
        <fullName evidence="3">Adhesin</fullName>
    </recommendedName>
</protein>
<evidence type="ECO:0008006" key="3">
    <source>
        <dbReference type="Google" id="ProtNLM"/>
    </source>
</evidence>
<sequence length="239" mass="24654">MVLAVAVLAAASVGGCGVELDAKEVRSAQGFAFSGDALTIKSSLGGLRVMPGTVGSVQVERWVRGKAATEGNASWSLKDGTLRLSGNCTGVFGDCGARYHVKVPPGVRLVVDGGDDGVILNRLAQDVDVFAAGPIRVYETEGRLRLQGGDDAITGERLRSADVRARTTAGNITLAFAAPPSKVDVLSGDGRVTATVPDGAYDVTAKSTHGSERSQIKDAKSDKIIIARSTSGDVRINAS</sequence>
<gene>
    <name evidence="1" type="ORF">SAMN05216275_11336</name>
</gene>